<keyword evidence="5" id="KW-0119">Carbohydrate metabolism</keyword>
<evidence type="ECO:0000256" key="4">
    <source>
        <dbReference type="ARBA" id="ARBA00023239"/>
    </source>
</evidence>
<reference evidence="8 9" key="1">
    <citation type="submission" date="2019-11" db="EMBL/GenBank/DDBJ databases">
        <title>Draft Genome Sequence of Plant Growth-Promoting Rhizosphere-Associated Bacteria.</title>
        <authorList>
            <person name="Vasilyev I.Y."/>
            <person name="Radchenko V."/>
            <person name="Ilnitskaya E.V."/>
        </authorList>
    </citation>
    <scope>NUCLEOTIDE SEQUENCE [LARGE SCALE GENOMIC DNA]</scope>
    <source>
        <strain evidence="7 9">VRA_01-1sq_f</strain>
        <strain evidence="6 8">VRA_1sq_f</strain>
    </source>
</reference>
<dbReference type="Proteomes" id="UP000467635">
    <property type="component" value="Unassembled WGS sequence"/>
</dbReference>
<dbReference type="InterPro" id="IPR013785">
    <property type="entry name" value="Aldolase_TIM"/>
</dbReference>
<dbReference type="InterPro" id="IPR000887">
    <property type="entry name" value="Aldlse_KDPG_KHG"/>
</dbReference>
<name>A0A6A8LQD2_9LACO</name>
<dbReference type="GO" id="GO:0008700">
    <property type="term" value="F:(R,S)-4-hydroxy-2-oxoglutarate aldolase activity"/>
    <property type="evidence" value="ECO:0007669"/>
    <property type="project" value="UniProtKB-EC"/>
</dbReference>
<comment type="pathway">
    <text evidence="1">Carbohydrate acid metabolism.</text>
</comment>
<evidence type="ECO:0000256" key="2">
    <source>
        <dbReference type="ARBA" id="ARBA00006906"/>
    </source>
</evidence>
<dbReference type="NCBIfam" id="NF005119">
    <property type="entry name" value="PRK06552.1"/>
    <property type="match status" value="1"/>
</dbReference>
<comment type="subunit">
    <text evidence="3">Homotrimer.</text>
</comment>
<evidence type="ECO:0000256" key="5">
    <source>
        <dbReference type="ARBA" id="ARBA00023277"/>
    </source>
</evidence>
<evidence type="ECO:0000313" key="6">
    <source>
        <dbReference type="EMBL" id="MSE04867.1"/>
    </source>
</evidence>
<dbReference type="GO" id="GO:0008675">
    <property type="term" value="F:2-dehydro-3-deoxy-phosphogluconate aldolase activity"/>
    <property type="evidence" value="ECO:0007669"/>
    <property type="project" value="UniProtKB-EC"/>
</dbReference>
<evidence type="ECO:0000313" key="8">
    <source>
        <dbReference type="Proteomes" id="UP000437575"/>
    </source>
</evidence>
<comment type="caution">
    <text evidence="6">The sequence shown here is derived from an EMBL/GenBank/DDBJ whole genome shotgun (WGS) entry which is preliminary data.</text>
</comment>
<dbReference type="Pfam" id="PF01081">
    <property type="entry name" value="Aldolase"/>
    <property type="match status" value="1"/>
</dbReference>
<dbReference type="EC" id="4.1.3.16" evidence="6"/>
<dbReference type="EMBL" id="WKKZ01000073">
    <property type="protein sequence ID" value="MSE04867.1"/>
    <property type="molecule type" value="Genomic_DNA"/>
</dbReference>
<dbReference type="AlphaFoldDB" id="A0A6A8LQD2"/>
<dbReference type="EC" id="4.1.2.14" evidence="6"/>
<dbReference type="Gene3D" id="3.20.20.70">
    <property type="entry name" value="Aldolase class I"/>
    <property type="match status" value="1"/>
</dbReference>
<dbReference type="NCBIfam" id="TIGR01182">
    <property type="entry name" value="eda"/>
    <property type="match status" value="1"/>
</dbReference>
<protein>
    <submittedName>
        <fullName evidence="6">Bifunctional 4-hydroxy-2-oxoglutarate aldolase/2-dehydro-3-deoxy-phosphogluconate aldolase</fullName>
        <ecNumber evidence="6">4.1.2.14</ecNumber>
        <ecNumber evidence="6">4.1.3.16</ecNumber>
    </submittedName>
</protein>
<sequence>MNKINTLNKLMDNGVVAVIRGNDEEAYHAAKACIEGGVKAIELTFTIPNVVQVIRKLVTEYQSDNSVIIGAGTVLDVVSAKLAIDAGAKFIVSPSFSKDVAMECNLFNIPYTPGVMTPTEIQTALSYGADIVKIFPGSVVKPAMVSAVHGPFPQANIMPSGGVSVENMEEWFKAGVVVVGAGSNLTKPANTGDYEQVKKNAEDYHKKFLEIRKGL</sequence>
<dbReference type="Proteomes" id="UP000437575">
    <property type="component" value="Unassembled WGS sequence"/>
</dbReference>
<organism evidence="6 8">
    <name type="scientific">Ligilactobacillus salivarius</name>
    <dbReference type="NCBI Taxonomy" id="1624"/>
    <lineage>
        <taxon>Bacteria</taxon>
        <taxon>Bacillati</taxon>
        <taxon>Bacillota</taxon>
        <taxon>Bacilli</taxon>
        <taxon>Lactobacillales</taxon>
        <taxon>Lactobacillaceae</taxon>
        <taxon>Ligilactobacillus</taxon>
    </lineage>
</organism>
<proteinExistence type="inferred from homology"/>
<dbReference type="PANTHER" id="PTHR30246">
    <property type="entry name" value="2-KETO-3-DEOXY-6-PHOSPHOGLUCONATE ALDOLASE"/>
    <property type="match status" value="1"/>
</dbReference>
<accession>A0A6A8LQD2</accession>
<dbReference type="PANTHER" id="PTHR30246:SF1">
    <property type="entry name" value="2-DEHYDRO-3-DEOXY-6-PHOSPHOGALACTONATE ALDOLASE-RELATED"/>
    <property type="match status" value="1"/>
</dbReference>
<dbReference type="EMBL" id="WKKX01000031">
    <property type="protein sequence ID" value="MSE07465.1"/>
    <property type="molecule type" value="Genomic_DNA"/>
</dbReference>
<comment type="similarity">
    <text evidence="2">Belongs to the KHG/KDPG aldolase family.</text>
</comment>
<evidence type="ECO:0000256" key="1">
    <source>
        <dbReference type="ARBA" id="ARBA00004761"/>
    </source>
</evidence>
<keyword evidence="4 6" id="KW-0456">Lyase</keyword>
<dbReference type="CDD" id="cd00452">
    <property type="entry name" value="KDPG_aldolase"/>
    <property type="match status" value="1"/>
</dbReference>
<evidence type="ECO:0000256" key="3">
    <source>
        <dbReference type="ARBA" id="ARBA00011233"/>
    </source>
</evidence>
<dbReference type="SUPFAM" id="SSF51569">
    <property type="entry name" value="Aldolase"/>
    <property type="match status" value="1"/>
</dbReference>
<evidence type="ECO:0000313" key="7">
    <source>
        <dbReference type="EMBL" id="MSE07465.1"/>
    </source>
</evidence>
<gene>
    <name evidence="6" type="primary">eda</name>
    <name evidence="7" type="ORF">GKC33_01650</name>
    <name evidence="6" type="ORF">GKC34_03195</name>
</gene>
<evidence type="ECO:0000313" key="9">
    <source>
        <dbReference type="Proteomes" id="UP000467635"/>
    </source>
</evidence>